<keyword evidence="3" id="KW-0808">Transferase</keyword>
<dbReference type="PANTHER" id="PTHR48090:SF7">
    <property type="entry name" value="RFBJ PROTEIN"/>
    <property type="match status" value="1"/>
</dbReference>
<keyword evidence="1" id="KW-1133">Transmembrane helix</keyword>
<dbReference type="PANTHER" id="PTHR48090">
    <property type="entry name" value="UNDECAPRENYL-PHOSPHATE 4-DEOXY-4-FORMAMIDO-L-ARABINOSE TRANSFERASE-RELATED"/>
    <property type="match status" value="1"/>
</dbReference>
<keyword evidence="1" id="KW-0472">Membrane</keyword>
<evidence type="ECO:0000313" key="3">
    <source>
        <dbReference type="EMBL" id="SMC22453.1"/>
    </source>
</evidence>
<dbReference type="Gene3D" id="3.90.550.10">
    <property type="entry name" value="Spore Coat Polysaccharide Biosynthesis Protein SpsA, Chain A"/>
    <property type="match status" value="1"/>
</dbReference>
<feature type="domain" description="Glycosyltransferase 2-like" evidence="2">
    <location>
        <begin position="8"/>
        <end position="156"/>
    </location>
</feature>
<dbReference type="SUPFAM" id="SSF53448">
    <property type="entry name" value="Nucleotide-diphospho-sugar transferases"/>
    <property type="match status" value="1"/>
</dbReference>
<accession>A0A1W1XET4</accession>
<dbReference type="InterPro" id="IPR001173">
    <property type="entry name" value="Glyco_trans_2-like"/>
</dbReference>
<dbReference type="InterPro" id="IPR050256">
    <property type="entry name" value="Glycosyltransferase_2"/>
</dbReference>
<name>A0A1W1XET4_9BACT</name>
<organism evidence="3 4">
    <name type="scientific">Desulfacinum hydrothermale DSM 13146</name>
    <dbReference type="NCBI Taxonomy" id="1121390"/>
    <lineage>
        <taxon>Bacteria</taxon>
        <taxon>Pseudomonadati</taxon>
        <taxon>Thermodesulfobacteriota</taxon>
        <taxon>Syntrophobacteria</taxon>
        <taxon>Syntrophobacterales</taxon>
        <taxon>Syntrophobacteraceae</taxon>
        <taxon>Desulfacinum</taxon>
    </lineage>
</organism>
<dbReference type="AlphaFoldDB" id="A0A1W1XET4"/>
<evidence type="ECO:0000256" key="1">
    <source>
        <dbReference type="SAM" id="Phobius"/>
    </source>
</evidence>
<dbReference type="RefSeq" id="WP_245802378.1">
    <property type="nucleotide sequence ID" value="NZ_FWXF01000006.1"/>
</dbReference>
<keyword evidence="4" id="KW-1185">Reference proteome</keyword>
<keyword evidence="1" id="KW-0812">Transmembrane</keyword>
<dbReference type="InterPro" id="IPR029044">
    <property type="entry name" value="Nucleotide-diphossugar_trans"/>
</dbReference>
<proteinExistence type="predicted"/>
<dbReference type="Proteomes" id="UP000192783">
    <property type="component" value="Unassembled WGS sequence"/>
</dbReference>
<reference evidence="3 4" key="1">
    <citation type="submission" date="2017-04" db="EMBL/GenBank/DDBJ databases">
        <authorList>
            <person name="Afonso C.L."/>
            <person name="Miller P.J."/>
            <person name="Scott M.A."/>
            <person name="Spackman E."/>
            <person name="Goraichik I."/>
            <person name="Dimitrov K.M."/>
            <person name="Suarez D.L."/>
            <person name="Swayne D.E."/>
        </authorList>
    </citation>
    <scope>NUCLEOTIDE SEQUENCE [LARGE SCALE GENOMIC DNA]</scope>
    <source>
        <strain evidence="3 4">DSM 13146</strain>
    </source>
</reference>
<dbReference type="Pfam" id="PF00535">
    <property type="entry name" value="Glycos_transf_2"/>
    <property type="match status" value="1"/>
</dbReference>
<protein>
    <submittedName>
        <fullName evidence="3">Glycosyltransferase involved in cell wall bisynthesis</fullName>
    </submittedName>
</protein>
<dbReference type="GO" id="GO:0016740">
    <property type="term" value="F:transferase activity"/>
    <property type="evidence" value="ECO:0007669"/>
    <property type="project" value="UniProtKB-KW"/>
</dbReference>
<gene>
    <name evidence="3" type="ORF">SAMN02746041_01467</name>
</gene>
<dbReference type="STRING" id="1121390.SAMN02746041_01467"/>
<feature type="transmembrane region" description="Helical" evidence="1">
    <location>
        <begin position="211"/>
        <end position="236"/>
    </location>
</feature>
<dbReference type="CDD" id="cd04179">
    <property type="entry name" value="DPM_DPG-synthase_like"/>
    <property type="match status" value="1"/>
</dbReference>
<feature type="transmembrane region" description="Helical" evidence="1">
    <location>
        <begin position="256"/>
        <end position="274"/>
    </location>
</feature>
<dbReference type="EMBL" id="FWXF01000006">
    <property type="protein sequence ID" value="SMC22453.1"/>
    <property type="molecule type" value="Genomic_DNA"/>
</dbReference>
<sequence>MERGSDVSVVIPAYHEEGAIAQTVSRIVQVLPEAEVIVVDDGSRDRTAEEARRAGAYVWSHPYNIGNGAAVKTGIRMASRDKVVLMDGDGQHDPADLPRLLEAAETYDMVVGARDPASHANTFRRWANAAYNLLARYATRFPVKDLTSGYRVMDRETVLRYLYLLPNTFSYPTTLTLAYLRSGRSVCYVPIQAKKRKGKSKIKPLKDGVRFFLIILKITTLFSPLRIFLPVSGSFFLMGLANYAYTYLTAHRFTNMSALLFITSVLLFMLGLVSEQITQLRYDRVENGG</sequence>
<evidence type="ECO:0000313" key="4">
    <source>
        <dbReference type="Proteomes" id="UP000192783"/>
    </source>
</evidence>
<evidence type="ECO:0000259" key="2">
    <source>
        <dbReference type="Pfam" id="PF00535"/>
    </source>
</evidence>